<gene>
    <name evidence="4" type="ORF">PVL29_018173</name>
</gene>
<feature type="compositionally biased region" description="Basic and acidic residues" evidence="2">
    <location>
        <begin position="674"/>
        <end position="685"/>
    </location>
</feature>
<feature type="region of interest" description="Disordered" evidence="2">
    <location>
        <begin position="674"/>
        <end position="729"/>
    </location>
</feature>
<dbReference type="PANTHER" id="PTHR33463:SF198">
    <property type="entry name" value="RPP4C3"/>
    <property type="match status" value="1"/>
</dbReference>
<organism evidence="4 5">
    <name type="scientific">Vitis rotundifolia</name>
    <name type="common">Muscadine grape</name>
    <dbReference type="NCBI Taxonomy" id="103349"/>
    <lineage>
        <taxon>Eukaryota</taxon>
        <taxon>Viridiplantae</taxon>
        <taxon>Streptophyta</taxon>
        <taxon>Embryophyta</taxon>
        <taxon>Tracheophyta</taxon>
        <taxon>Spermatophyta</taxon>
        <taxon>Magnoliopsida</taxon>
        <taxon>eudicotyledons</taxon>
        <taxon>Gunneridae</taxon>
        <taxon>Pentapetalae</taxon>
        <taxon>rosids</taxon>
        <taxon>Vitales</taxon>
        <taxon>Vitaceae</taxon>
        <taxon>Viteae</taxon>
        <taxon>Vitis</taxon>
    </lineage>
</organism>
<dbReference type="SUPFAM" id="SSF52047">
    <property type="entry name" value="RNI-like"/>
    <property type="match status" value="1"/>
</dbReference>
<dbReference type="PANTHER" id="PTHR33463">
    <property type="entry name" value="NB-ARC DOMAIN-CONTAINING PROTEIN-RELATED"/>
    <property type="match status" value="1"/>
</dbReference>
<dbReference type="SUPFAM" id="SSF52058">
    <property type="entry name" value="L domain-like"/>
    <property type="match status" value="1"/>
</dbReference>
<feature type="domain" description="Disease resistance protein At4g27190-like leucine-rich repeats" evidence="3">
    <location>
        <begin position="437"/>
        <end position="575"/>
    </location>
</feature>
<dbReference type="Gene3D" id="3.80.10.10">
    <property type="entry name" value="Ribonuclease Inhibitor"/>
    <property type="match status" value="2"/>
</dbReference>
<dbReference type="Pfam" id="PF23247">
    <property type="entry name" value="LRR_RPS2"/>
    <property type="match status" value="2"/>
</dbReference>
<sequence length="729" mass="83421">MHDVVRDVAKAIASKDPHHRFVVKEDVRLQGWEKRDGELRNCTGISLKCTHVHELPEGLVCPKLGFFLLNGNDNFLKIPDTFFKEMKEVRVLSLFRIDLTQLPSSLHFLSNLRTLCLHRCRTLKDITILGELKKLQILSLVDCGILVFPKEMMQLTDLRMLNLVDSRILGPRNVISSLSRLEYLCMRIILWGSEGVDGGRRNACLSELKHLSCLRALQLQLPHSCLPSEDVSFENLTRYDISIGSRPGHYGEKKTSRRLKLYKIKGPDMVKCFSKLLKTTEVLALGRLRDTKHFVYELDCDGFPQLKYLYISRSDGMQYIMNTMEMEWVDPPHSAFPLLEGLKLRCLKQLEAVCHGPIPMGCFANLRDLIIEECNSLKYIIWLPTTQARESVLVFPQLGSLKLERLPNLINFYSTGTSGSQEPCSSFFNQNTFPNVEELKLGFKGPMEILLSQFSRESFGKLRVLEIKACHDVLVVIPSSKLQVLHNLKQLIVRNCSSVKEVIQVEGRVGETFPQLTIMYLENLPMLTHLSGFGPFLQNLHSLQVSKCGKLINLVSPSMAKTLVQLEELTVSYCDEVKEIVENEGGEATDDKIVFTKLKKLKLHFLPNLKSFCSARYTLIFPCLTEMQVKRCPEMEIFCKGDSITQRLEKVLMSDHRPCWENDLNTTIQKMFMETHPKEEDSKEEILDEENAEEWNSKEQHPKVEDSVEDTKEEDSERGESGSLEQRSS</sequence>
<evidence type="ECO:0000256" key="2">
    <source>
        <dbReference type="SAM" id="MobiDB-lite"/>
    </source>
</evidence>
<reference evidence="4 5" key="1">
    <citation type="journal article" date="2023" name="BMC Biotechnol.">
        <title>Vitis rotundifolia cv Carlos genome sequencing.</title>
        <authorList>
            <person name="Huff M."/>
            <person name="Hulse-Kemp A."/>
            <person name="Scheffler B."/>
            <person name="Youngblood R."/>
            <person name="Simpson S."/>
            <person name="Babiker E."/>
            <person name="Staton M."/>
        </authorList>
    </citation>
    <scope>NUCLEOTIDE SEQUENCE [LARGE SCALE GENOMIC DNA]</scope>
    <source>
        <tissue evidence="4">Leaf</tissue>
    </source>
</reference>
<comment type="caution">
    <text evidence="4">The sequence shown here is derived from an EMBL/GenBank/DDBJ whole genome shotgun (WGS) entry which is preliminary data.</text>
</comment>
<dbReference type="InterPro" id="IPR032675">
    <property type="entry name" value="LRR_dom_sf"/>
</dbReference>
<dbReference type="InterPro" id="IPR057135">
    <property type="entry name" value="At4g27190-like_LRR"/>
</dbReference>
<dbReference type="Proteomes" id="UP001168098">
    <property type="component" value="Unassembled WGS sequence"/>
</dbReference>
<keyword evidence="5" id="KW-1185">Reference proteome</keyword>
<feature type="compositionally biased region" description="Basic and acidic residues" evidence="2">
    <location>
        <begin position="695"/>
        <end position="710"/>
    </location>
</feature>
<keyword evidence="1" id="KW-0611">Plant defense</keyword>
<proteinExistence type="predicted"/>
<accession>A0AA38Z4B3</accession>
<evidence type="ECO:0000259" key="3">
    <source>
        <dbReference type="Pfam" id="PF23247"/>
    </source>
</evidence>
<feature type="domain" description="Disease resistance protein At4g27190-like leucine-rich repeats" evidence="3">
    <location>
        <begin position="301"/>
        <end position="381"/>
    </location>
</feature>
<dbReference type="AlphaFoldDB" id="A0AA38Z4B3"/>
<protein>
    <recommendedName>
        <fullName evidence="3">Disease resistance protein At4g27190-like leucine-rich repeats domain-containing protein</fullName>
    </recommendedName>
</protein>
<evidence type="ECO:0000313" key="5">
    <source>
        <dbReference type="Proteomes" id="UP001168098"/>
    </source>
</evidence>
<dbReference type="InterPro" id="IPR050905">
    <property type="entry name" value="Plant_NBS-LRR"/>
</dbReference>
<evidence type="ECO:0000313" key="4">
    <source>
        <dbReference type="EMBL" id="KAJ9682156.1"/>
    </source>
</evidence>
<name>A0AA38Z4B3_VITRO</name>
<dbReference type="EMBL" id="JARBHA010000014">
    <property type="protein sequence ID" value="KAJ9682156.1"/>
    <property type="molecule type" value="Genomic_DNA"/>
</dbReference>
<evidence type="ECO:0000256" key="1">
    <source>
        <dbReference type="ARBA" id="ARBA00022821"/>
    </source>
</evidence>